<keyword evidence="1" id="KW-0472">Membrane</keyword>
<evidence type="ECO:0000313" key="3">
    <source>
        <dbReference type="Proteomes" id="UP000278149"/>
    </source>
</evidence>
<feature type="transmembrane region" description="Helical" evidence="1">
    <location>
        <begin position="6"/>
        <end position="25"/>
    </location>
</feature>
<keyword evidence="1" id="KW-1133">Transmembrane helix</keyword>
<comment type="caution">
    <text evidence="2">The sequence shown here is derived from an EMBL/GenBank/DDBJ whole genome shotgun (WGS) entry which is preliminary data.</text>
</comment>
<feature type="transmembrane region" description="Helical" evidence="1">
    <location>
        <begin position="32"/>
        <end position="50"/>
    </location>
</feature>
<evidence type="ECO:0000313" key="2">
    <source>
        <dbReference type="EMBL" id="RSN67459.1"/>
    </source>
</evidence>
<evidence type="ECO:0008006" key="4">
    <source>
        <dbReference type="Google" id="ProtNLM"/>
    </source>
</evidence>
<dbReference type="EMBL" id="RCOR01000043">
    <property type="protein sequence ID" value="RSN67459.1"/>
    <property type="molecule type" value="Genomic_DNA"/>
</dbReference>
<dbReference type="RefSeq" id="WP_125742698.1">
    <property type="nucleotide sequence ID" value="NZ_RCOR01000043.1"/>
</dbReference>
<keyword evidence="1" id="KW-0812">Transmembrane</keyword>
<evidence type="ECO:0000256" key="1">
    <source>
        <dbReference type="SAM" id="Phobius"/>
    </source>
</evidence>
<reference evidence="2 3" key="1">
    <citation type="submission" date="2018-10" db="EMBL/GenBank/DDBJ databases">
        <title>Co-occurring genomic capacity for anaerobic methane metabolism and dissimilatory sulfite reduction discovered in the Korarchaeota.</title>
        <authorList>
            <person name="Mckay L.J."/>
            <person name="Dlakic M."/>
            <person name="Fields M.W."/>
            <person name="Delmont T.O."/>
            <person name="Eren A.M."/>
            <person name="Jay Z.J."/>
            <person name="Klingelsmith K.B."/>
            <person name="Rusch D.B."/>
            <person name="Inskeep W.P."/>
        </authorList>
    </citation>
    <scope>NUCLEOTIDE SEQUENCE [LARGE SCALE GENOMIC DNA]</scope>
    <source>
        <strain evidence="2 3">WS</strain>
    </source>
</reference>
<organism evidence="2 3">
    <name type="scientific">Candidatus Korarchaeum cryptofilum</name>
    <dbReference type="NCBI Taxonomy" id="498846"/>
    <lineage>
        <taxon>Archaea</taxon>
        <taxon>Thermoproteota</taxon>
        <taxon>Candidatus Korarchaeia</taxon>
        <taxon>Candidatus Korarchaeales</taxon>
        <taxon>Candidatus Korarchaeaceae</taxon>
        <taxon>Candidatus Korarchaeum</taxon>
    </lineage>
</organism>
<sequence length="83" mass="8958">MRLGHLLILSGFLLAFIALLLIPILATGETSLSFGGCIVILFFPICFGVGEKPLLLILAAMLLAIVQMILSYFILRPQRGAAE</sequence>
<dbReference type="Proteomes" id="UP000278149">
    <property type="component" value="Unassembled WGS sequence"/>
</dbReference>
<dbReference type="AlphaFoldDB" id="A0A3R9QR01"/>
<accession>A0A3R9QR01</accession>
<proteinExistence type="predicted"/>
<feature type="transmembrane region" description="Helical" evidence="1">
    <location>
        <begin position="56"/>
        <end position="75"/>
    </location>
</feature>
<gene>
    <name evidence="2" type="ORF">D9Q81_08250</name>
</gene>
<protein>
    <recommendedName>
        <fullName evidence="4">DUF131 domain-containing protein</fullName>
    </recommendedName>
</protein>
<name>A0A3R9QR01_9CREN</name>